<dbReference type="KEGG" id="gtr:GLOTRDRAFT_92119"/>
<name>S7RUP7_GLOTA</name>
<keyword evidence="4" id="KW-1185">Reference proteome</keyword>
<evidence type="ECO:0000259" key="2">
    <source>
        <dbReference type="Pfam" id="PF20149"/>
    </source>
</evidence>
<organism evidence="3 4">
    <name type="scientific">Gloeophyllum trabeum (strain ATCC 11539 / FP-39264 / Madison 617)</name>
    <name type="common">Brown rot fungus</name>
    <dbReference type="NCBI Taxonomy" id="670483"/>
    <lineage>
        <taxon>Eukaryota</taxon>
        <taxon>Fungi</taxon>
        <taxon>Dikarya</taxon>
        <taxon>Basidiomycota</taxon>
        <taxon>Agaricomycotina</taxon>
        <taxon>Agaricomycetes</taxon>
        <taxon>Gloeophyllales</taxon>
        <taxon>Gloeophyllaceae</taxon>
        <taxon>Gloeophyllum</taxon>
    </lineage>
</organism>
<protein>
    <recommendedName>
        <fullName evidence="2">DUF6532 domain-containing protein</fullName>
    </recommendedName>
</protein>
<dbReference type="AlphaFoldDB" id="S7RUP7"/>
<feature type="region of interest" description="Disordered" evidence="1">
    <location>
        <begin position="266"/>
        <end position="343"/>
    </location>
</feature>
<dbReference type="InterPro" id="IPR045341">
    <property type="entry name" value="DUF6532"/>
</dbReference>
<feature type="compositionally biased region" description="Gly residues" evidence="1">
    <location>
        <begin position="121"/>
        <end position="133"/>
    </location>
</feature>
<dbReference type="GeneID" id="19309364"/>
<feature type="domain" description="DUF6532" evidence="2">
    <location>
        <begin position="413"/>
        <end position="553"/>
    </location>
</feature>
<dbReference type="Proteomes" id="UP000030669">
    <property type="component" value="Unassembled WGS sequence"/>
</dbReference>
<sequence>MASYTLSEEEINALVPLLRSSTESCSPPDSALLNLLENLAYLQAKNQLSSSESWEASDGGVPSSESQEGNSSLDGQYSSVPTIQEAPQPAQREDLNKGRKRKKSRAKGSSKRQKKDSEVSPGGGEAGQPGGQPGDPLTCPRGGATRMSRWTQVNESVSGGKSAAVMLGRFLSSITSCQNSWVPTNSWTSLLRNSLDFPARSVDNLSSCVTLLPPPLMLRLYFLDIRNNVEAMLDDEEQAPQFNLGKKRTAVVLDDEEDALAGVLGGAVQSHGGRRGNEHEDRDESEIEEERDGGNMSHRGEGGEGSEVEEKSIGEEDEDEEVGSLKGSNQAKSSFVIENGSASKRRKTDVKEVDFIAPGRAPTLSSFKSPIKTLAKAAHEYLRVSVTDKAVAMALIQLPQALKDAWEKADDDLRATVRSYIKQKGEEAVADYGIPGNLKPDDIKARVQWLLADHHYSYGGVDFKAQTYDEEMPISHPGIIGVIRRQWFTGTRCFAIRYPDHLKELPPQTWALAMTSVIQALTSWKEGKLSPSKFSEDNVKESYVSALSWVTHWRHETPTWYEDHLKETLADIWYL</sequence>
<dbReference type="EMBL" id="KB469299">
    <property type="protein sequence ID" value="EPQ56929.1"/>
    <property type="molecule type" value="Genomic_DNA"/>
</dbReference>
<evidence type="ECO:0000313" key="3">
    <source>
        <dbReference type="EMBL" id="EPQ56929.1"/>
    </source>
</evidence>
<feature type="compositionally biased region" description="Polar residues" evidence="1">
    <location>
        <begin position="63"/>
        <end position="82"/>
    </location>
</feature>
<dbReference type="OrthoDB" id="2790754at2759"/>
<evidence type="ECO:0000313" key="4">
    <source>
        <dbReference type="Proteomes" id="UP000030669"/>
    </source>
</evidence>
<dbReference type="RefSeq" id="XP_007864115.1">
    <property type="nucleotide sequence ID" value="XM_007865924.1"/>
</dbReference>
<feature type="compositionally biased region" description="Basic residues" evidence="1">
    <location>
        <begin position="98"/>
        <end position="114"/>
    </location>
</feature>
<gene>
    <name evidence="3" type="ORF">GLOTRDRAFT_92119</name>
</gene>
<feature type="region of interest" description="Disordered" evidence="1">
    <location>
        <begin position="47"/>
        <end position="144"/>
    </location>
</feature>
<evidence type="ECO:0000256" key="1">
    <source>
        <dbReference type="SAM" id="MobiDB-lite"/>
    </source>
</evidence>
<dbReference type="HOGENOM" id="CLU_474104_0_0_1"/>
<dbReference type="Pfam" id="PF20149">
    <property type="entry name" value="DUF6532"/>
    <property type="match status" value="1"/>
</dbReference>
<proteinExistence type="predicted"/>
<reference evidence="3 4" key="1">
    <citation type="journal article" date="2012" name="Science">
        <title>The Paleozoic origin of enzymatic lignin decomposition reconstructed from 31 fungal genomes.</title>
        <authorList>
            <person name="Floudas D."/>
            <person name="Binder M."/>
            <person name="Riley R."/>
            <person name="Barry K."/>
            <person name="Blanchette R.A."/>
            <person name="Henrissat B."/>
            <person name="Martinez A.T."/>
            <person name="Otillar R."/>
            <person name="Spatafora J.W."/>
            <person name="Yadav J.S."/>
            <person name="Aerts A."/>
            <person name="Benoit I."/>
            <person name="Boyd A."/>
            <person name="Carlson A."/>
            <person name="Copeland A."/>
            <person name="Coutinho P.M."/>
            <person name="de Vries R.P."/>
            <person name="Ferreira P."/>
            <person name="Findley K."/>
            <person name="Foster B."/>
            <person name="Gaskell J."/>
            <person name="Glotzer D."/>
            <person name="Gorecki P."/>
            <person name="Heitman J."/>
            <person name="Hesse C."/>
            <person name="Hori C."/>
            <person name="Igarashi K."/>
            <person name="Jurgens J.A."/>
            <person name="Kallen N."/>
            <person name="Kersten P."/>
            <person name="Kohler A."/>
            <person name="Kuees U."/>
            <person name="Kumar T.K.A."/>
            <person name="Kuo A."/>
            <person name="LaButti K."/>
            <person name="Larrondo L.F."/>
            <person name="Lindquist E."/>
            <person name="Ling A."/>
            <person name="Lombard V."/>
            <person name="Lucas S."/>
            <person name="Lundell T."/>
            <person name="Martin R."/>
            <person name="McLaughlin D.J."/>
            <person name="Morgenstern I."/>
            <person name="Morin E."/>
            <person name="Murat C."/>
            <person name="Nagy L.G."/>
            <person name="Nolan M."/>
            <person name="Ohm R.A."/>
            <person name="Patyshakuliyeva A."/>
            <person name="Rokas A."/>
            <person name="Ruiz-Duenas F.J."/>
            <person name="Sabat G."/>
            <person name="Salamov A."/>
            <person name="Samejima M."/>
            <person name="Schmutz J."/>
            <person name="Slot J.C."/>
            <person name="St John F."/>
            <person name="Stenlid J."/>
            <person name="Sun H."/>
            <person name="Sun S."/>
            <person name="Syed K."/>
            <person name="Tsang A."/>
            <person name="Wiebenga A."/>
            <person name="Young D."/>
            <person name="Pisabarro A."/>
            <person name="Eastwood D.C."/>
            <person name="Martin F."/>
            <person name="Cullen D."/>
            <person name="Grigoriev I.V."/>
            <person name="Hibbett D.S."/>
        </authorList>
    </citation>
    <scope>NUCLEOTIDE SEQUENCE [LARGE SCALE GENOMIC DNA]</scope>
    <source>
        <strain evidence="3 4">ATCC 11539</strain>
    </source>
</reference>
<feature type="compositionally biased region" description="Basic and acidic residues" evidence="1">
    <location>
        <begin position="298"/>
        <end position="314"/>
    </location>
</feature>
<accession>S7RUP7</accession>